<name>A0A8S5QI93_9CAUD</name>
<accession>A0A8S5QI93</accession>
<protein>
    <submittedName>
        <fullName evidence="1">Uncharacterized protein</fullName>
    </submittedName>
</protein>
<evidence type="ECO:0000313" key="1">
    <source>
        <dbReference type="EMBL" id="DAE19022.1"/>
    </source>
</evidence>
<sequence>MNKSMLRVYADYITFNSITDSDSGTVLNGVR</sequence>
<proteinExistence type="predicted"/>
<organism evidence="1">
    <name type="scientific">Siphoviridae sp. ctiOl67</name>
    <dbReference type="NCBI Taxonomy" id="2825622"/>
    <lineage>
        <taxon>Viruses</taxon>
        <taxon>Duplodnaviria</taxon>
        <taxon>Heunggongvirae</taxon>
        <taxon>Uroviricota</taxon>
        <taxon>Caudoviricetes</taxon>
    </lineage>
</organism>
<reference evidence="1" key="1">
    <citation type="journal article" date="2021" name="Proc. Natl. Acad. Sci. U.S.A.">
        <title>A Catalog of Tens of Thousands of Viruses from Human Metagenomes Reveals Hidden Associations with Chronic Diseases.</title>
        <authorList>
            <person name="Tisza M.J."/>
            <person name="Buck C.B."/>
        </authorList>
    </citation>
    <scope>NUCLEOTIDE SEQUENCE</scope>
    <source>
        <strain evidence="1">CtiOl67</strain>
    </source>
</reference>
<dbReference type="EMBL" id="BK015666">
    <property type="protein sequence ID" value="DAE19022.1"/>
    <property type="molecule type" value="Genomic_DNA"/>
</dbReference>